<dbReference type="STRING" id="1220926.S2JTL5"/>
<dbReference type="GO" id="GO:0003677">
    <property type="term" value="F:DNA binding"/>
    <property type="evidence" value="ECO:0007669"/>
    <property type="project" value="UniProtKB-KW"/>
</dbReference>
<sequence length="346" mass="40217">MFLNGLYTDGYTYRVLFARRVLPSSPEDNIRLELDDFSREEVNKHFRPCTVDPGRRHPFVCYHGGTDIRRLPSIKYYNMGGSVTRMKKQHKYKQELGIEKIETDIPLPKTASVEQFVLYVAYMLQHMNTFFDFYGFDTSKVKWLNYLSSQQVIEESVNILINGGKKYNKGKRKKTRANRKRRRRNRCSSTRAPRERNPIATVTRSKSKMPLVVFGDGLKNKDHIKFRGLRHGVSNKVYKQLQARERIGELLLVDINEFKTSKICNNCLKEDLENLKISHDNKETKIHQVLKCKTCNFYWNRDAMASKNMHTIATSIWCGNGRPQVFKRHTATSNVVVVAHSGESAT</sequence>
<dbReference type="AlphaFoldDB" id="S2JTL5"/>
<evidence type="ECO:0000313" key="5">
    <source>
        <dbReference type="Proteomes" id="UP000014254"/>
    </source>
</evidence>
<dbReference type="OrthoDB" id="2283865at2759"/>
<feature type="compositionally biased region" description="Basic residues" evidence="2">
    <location>
        <begin position="166"/>
        <end position="186"/>
    </location>
</feature>
<dbReference type="Pfam" id="PF07282">
    <property type="entry name" value="Cas12f1-like_TNB"/>
    <property type="match status" value="1"/>
</dbReference>
<evidence type="ECO:0000256" key="1">
    <source>
        <dbReference type="ARBA" id="ARBA00023125"/>
    </source>
</evidence>
<dbReference type="OMA" id="FYWNRDA"/>
<evidence type="ECO:0000259" key="3">
    <source>
        <dbReference type="Pfam" id="PF07282"/>
    </source>
</evidence>
<feature type="region of interest" description="Disordered" evidence="2">
    <location>
        <begin position="166"/>
        <end position="196"/>
    </location>
</feature>
<proteinExistence type="predicted"/>
<dbReference type="InParanoid" id="S2JTL5"/>
<dbReference type="VEuPathDB" id="FungiDB:HMPREF1544_01305"/>
<feature type="domain" description="Cas12f1-like TNB" evidence="3">
    <location>
        <begin position="251"/>
        <end position="309"/>
    </location>
</feature>
<dbReference type="Proteomes" id="UP000014254">
    <property type="component" value="Unassembled WGS sequence"/>
</dbReference>
<gene>
    <name evidence="4" type="ORF">HMPREF1544_01305</name>
</gene>
<evidence type="ECO:0000313" key="4">
    <source>
        <dbReference type="EMBL" id="EPB91797.1"/>
    </source>
</evidence>
<reference evidence="5" key="1">
    <citation type="submission" date="2013-05" db="EMBL/GenBank/DDBJ databases">
        <title>The Genome sequence of Mucor circinelloides f. circinelloides 1006PhL.</title>
        <authorList>
            <consortium name="The Broad Institute Genomics Platform"/>
            <person name="Cuomo C."/>
            <person name="Earl A."/>
            <person name="Findley K."/>
            <person name="Lee S.C."/>
            <person name="Walker B."/>
            <person name="Young S."/>
            <person name="Zeng Q."/>
            <person name="Gargeya S."/>
            <person name="Fitzgerald M."/>
            <person name="Haas B."/>
            <person name="Abouelleil A."/>
            <person name="Allen A.W."/>
            <person name="Alvarado L."/>
            <person name="Arachchi H.M."/>
            <person name="Berlin A.M."/>
            <person name="Chapman S.B."/>
            <person name="Gainer-Dewar J."/>
            <person name="Goldberg J."/>
            <person name="Griggs A."/>
            <person name="Gujja S."/>
            <person name="Hansen M."/>
            <person name="Howarth C."/>
            <person name="Imamovic A."/>
            <person name="Ireland A."/>
            <person name="Larimer J."/>
            <person name="McCowan C."/>
            <person name="Murphy C."/>
            <person name="Pearson M."/>
            <person name="Poon T.W."/>
            <person name="Priest M."/>
            <person name="Roberts A."/>
            <person name="Saif S."/>
            <person name="Shea T."/>
            <person name="Sisk P."/>
            <person name="Sykes S."/>
            <person name="Wortman J."/>
            <person name="Nusbaum C."/>
            <person name="Birren B."/>
        </authorList>
    </citation>
    <scope>NUCLEOTIDE SEQUENCE [LARGE SCALE GENOMIC DNA]</scope>
    <source>
        <strain evidence="5">1006PhL</strain>
    </source>
</reference>
<dbReference type="EMBL" id="KE123905">
    <property type="protein sequence ID" value="EPB91797.1"/>
    <property type="molecule type" value="Genomic_DNA"/>
</dbReference>
<protein>
    <recommendedName>
        <fullName evidence="3">Cas12f1-like TNB domain-containing protein</fullName>
    </recommendedName>
</protein>
<keyword evidence="5" id="KW-1185">Reference proteome</keyword>
<dbReference type="eggNOG" id="ENOG502RAI8">
    <property type="taxonomic scope" value="Eukaryota"/>
</dbReference>
<organism evidence="4 5">
    <name type="scientific">Mucor circinelloides f. circinelloides (strain 1006PhL)</name>
    <name type="common">Mucormycosis agent</name>
    <name type="synonym">Calyptromyces circinelloides</name>
    <dbReference type="NCBI Taxonomy" id="1220926"/>
    <lineage>
        <taxon>Eukaryota</taxon>
        <taxon>Fungi</taxon>
        <taxon>Fungi incertae sedis</taxon>
        <taxon>Mucoromycota</taxon>
        <taxon>Mucoromycotina</taxon>
        <taxon>Mucoromycetes</taxon>
        <taxon>Mucorales</taxon>
        <taxon>Mucorineae</taxon>
        <taxon>Mucoraceae</taxon>
        <taxon>Mucor</taxon>
    </lineage>
</organism>
<accession>S2JTL5</accession>
<dbReference type="InterPro" id="IPR010095">
    <property type="entry name" value="Cas12f1-like_TNB"/>
</dbReference>
<evidence type="ECO:0000256" key="2">
    <source>
        <dbReference type="SAM" id="MobiDB-lite"/>
    </source>
</evidence>
<keyword evidence="1" id="KW-0238">DNA-binding</keyword>
<name>S2JTL5_MUCC1</name>